<evidence type="ECO:0000313" key="1">
    <source>
        <dbReference type="EMBL" id="SKB49187.1"/>
    </source>
</evidence>
<organism evidence="1 2">
    <name type="scientific">Sphingopyxis flava</name>
    <dbReference type="NCBI Taxonomy" id="1507287"/>
    <lineage>
        <taxon>Bacteria</taxon>
        <taxon>Pseudomonadati</taxon>
        <taxon>Pseudomonadota</taxon>
        <taxon>Alphaproteobacteria</taxon>
        <taxon>Sphingomonadales</taxon>
        <taxon>Sphingomonadaceae</taxon>
        <taxon>Sphingopyxis</taxon>
    </lineage>
</organism>
<dbReference type="EMBL" id="FUYP01000007">
    <property type="protein sequence ID" value="SKB49187.1"/>
    <property type="molecule type" value="Genomic_DNA"/>
</dbReference>
<protein>
    <submittedName>
        <fullName evidence="1">Uncharacterized protein</fullName>
    </submittedName>
</protein>
<dbReference type="OrthoDB" id="9940814at2"/>
<reference evidence="2" key="1">
    <citation type="submission" date="2017-02" db="EMBL/GenBank/DDBJ databases">
        <authorList>
            <person name="Varghese N."/>
            <person name="Submissions S."/>
        </authorList>
    </citation>
    <scope>NUCLEOTIDE SEQUENCE [LARGE SCALE GENOMIC DNA]</scope>
    <source>
        <strain evidence="2">R11H</strain>
    </source>
</reference>
<dbReference type="Proteomes" id="UP000190044">
    <property type="component" value="Unassembled WGS sequence"/>
</dbReference>
<name>A0A1T5BPT4_9SPHN</name>
<gene>
    <name evidence="1" type="ORF">SAMN06295937_100745</name>
</gene>
<proteinExistence type="predicted"/>
<keyword evidence="2" id="KW-1185">Reference proteome</keyword>
<evidence type="ECO:0000313" key="2">
    <source>
        <dbReference type="Proteomes" id="UP000190044"/>
    </source>
</evidence>
<dbReference type="AlphaFoldDB" id="A0A1T5BPT4"/>
<sequence length="98" mass="10457">MTIHPSWEAKPASIRFALAASAVVGDIREPAVAILDRLQRYPAAKQIEAAMAAAVVLATSVGLDAHDLVTRAKRQLVDLEATETSFLALADYAKGELK</sequence>
<accession>A0A1T5BPT4</accession>
<dbReference type="RefSeq" id="WP_079638067.1">
    <property type="nucleotide sequence ID" value="NZ_FUYP01000007.1"/>
</dbReference>